<dbReference type="PANTHER" id="PTHR23263">
    <property type="entry name" value="SMALL PROLINE-RICH PROTEIN"/>
    <property type="match status" value="1"/>
</dbReference>
<name>E9G6T2_DAPPU</name>
<organism evidence="1 2">
    <name type="scientific">Daphnia pulex</name>
    <name type="common">Water flea</name>
    <dbReference type="NCBI Taxonomy" id="6669"/>
    <lineage>
        <taxon>Eukaryota</taxon>
        <taxon>Metazoa</taxon>
        <taxon>Ecdysozoa</taxon>
        <taxon>Arthropoda</taxon>
        <taxon>Crustacea</taxon>
        <taxon>Branchiopoda</taxon>
        <taxon>Diplostraca</taxon>
        <taxon>Cladocera</taxon>
        <taxon>Anomopoda</taxon>
        <taxon>Daphniidae</taxon>
        <taxon>Daphnia</taxon>
    </lineage>
</organism>
<dbReference type="Proteomes" id="UP000000305">
    <property type="component" value="Unassembled WGS sequence"/>
</dbReference>
<dbReference type="HOGENOM" id="CLU_128937_1_0_1"/>
<dbReference type="InParanoid" id="E9G6T2"/>
<proteinExistence type="predicted"/>
<accession>E9G6T2</accession>
<dbReference type="PANTHER" id="PTHR23263:SF124">
    <property type="entry name" value="SMALL PROLINE-RICH PROTEIN 3"/>
    <property type="match status" value="1"/>
</dbReference>
<evidence type="ECO:0000313" key="1">
    <source>
        <dbReference type="EMBL" id="EFX84800.1"/>
    </source>
</evidence>
<dbReference type="KEGG" id="dpx:DAPPUDRAFT_314326"/>
<keyword evidence="2" id="KW-1185">Reference proteome</keyword>
<dbReference type="AlphaFoldDB" id="E9G6T2"/>
<dbReference type="EMBL" id="GL732533">
    <property type="protein sequence ID" value="EFX84800.1"/>
    <property type="molecule type" value="Genomic_DNA"/>
</dbReference>
<evidence type="ECO:0000313" key="2">
    <source>
        <dbReference type="Proteomes" id="UP000000305"/>
    </source>
</evidence>
<gene>
    <name evidence="1" type="ORF">DAPPUDRAFT_314326</name>
</gene>
<reference evidence="1 2" key="1">
    <citation type="journal article" date="2011" name="Science">
        <title>The ecoresponsive genome of Daphnia pulex.</title>
        <authorList>
            <person name="Colbourne J.K."/>
            <person name="Pfrender M.E."/>
            <person name="Gilbert D."/>
            <person name="Thomas W.K."/>
            <person name="Tucker A."/>
            <person name="Oakley T.H."/>
            <person name="Tokishita S."/>
            <person name="Aerts A."/>
            <person name="Arnold G.J."/>
            <person name="Basu M.K."/>
            <person name="Bauer D.J."/>
            <person name="Caceres C.E."/>
            <person name="Carmel L."/>
            <person name="Casola C."/>
            <person name="Choi J.H."/>
            <person name="Detter J.C."/>
            <person name="Dong Q."/>
            <person name="Dusheyko S."/>
            <person name="Eads B.D."/>
            <person name="Frohlich T."/>
            <person name="Geiler-Samerotte K.A."/>
            <person name="Gerlach D."/>
            <person name="Hatcher P."/>
            <person name="Jogdeo S."/>
            <person name="Krijgsveld J."/>
            <person name="Kriventseva E.V."/>
            <person name="Kultz D."/>
            <person name="Laforsch C."/>
            <person name="Lindquist E."/>
            <person name="Lopez J."/>
            <person name="Manak J.R."/>
            <person name="Muller J."/>
            <person name="Pangilinan J."/>
            <person name="Patwardhan R.P."/>
            <person name="Pitluck S."/>
            <person name="Pritham E.J."/>
            <person name="Rechtsteiner A."/>
            <person name="Rho M."/>
            <person name="Rogozin I.B."/>
            <person name="Sakarya O."/>
            <person name="Salamov A."/>
            <person name="Schaack S."/>
            <person name="Shapiro H."/>
            <person name="Shiga Y."/>
            <person name="Skalitzky C."/>
            <person name="Smith Z."/>
            <person name="Souvorov A."/>
            <person name="Sung W."/>
            <person name="Tang Z."/>
            <person name="Tsuchiya D."/>
            <person name="Tu H."/>
            <person name="Vos H."/>
            <person name="Wang M."/>
            <person name="Wolf Y.I."/>
            <person name="Yamagata H."/>
            <person name="Yamada T."/>
            <person name="Ye Y."/>
            <person name="Shaw J.R."/>
            <person name="Andrews J."/>
            <person name="Crease T.J."/>
            <person name="Tang H."/>
            <person name="Lucas S.M."/>
            <person name="Robertson H.M."/>
            <person name="Bork P."/>
            <person name="Koonin E.V."/>
            <person name="Zdobnov E.M."/>
            <person name="Grigoriev I.V."/>
            <person name="Lynch M."/>
            <person name="Boore J.L."/>
        </authorList>
    </citation>
    <scope>NUCLEOTIDE SEQUENCE [LARGE SCALE GENOMIC DNA]</scope>
</reference>
<protein>
    <submittedName>
        <fullName evidence="1">Uncharacterized protein</fullName>
    </submittedName>
</protein>
<sequence length="157" mass="17988">MHAAPSYYIEAPNCYTDAPADYSTEAAKYYSAPIYTTTTEAAKYYAVPTYNREAALSCYVEQKYYTNAPVRYTTTYAKPQPPVYYTTTYATPSYNTAAPKYYTEEAACYTTTYAAYIEEFKYYPAPNYYHLKSYVPMAIDVQAVIIEMLLNEEMMNG</sequence>